<keyword evidence="2 7" id="KW-0813">Transport</keyword>
<evidence type="ECO:0000256" key="3">
    <source>
        <dbReference type="ARBA" id="ARBA00022475"/>
    </source>
</evidence>
<keyword evidence="10" id="KW-1185">Reference proteome</keyword>
<accession>A0A410G8P4</accession>
<name>A0A410G8P4_9BURK</name>
<dbReference type="CDD" id="cd06261">
    <property type="entry name" value="TM_PBP2"/>
    <property type="match status" value="1"/>
</dbReference>
<dbReference type="InterPro" id="IPR035906">
    <property type="entry name" value="MetI-like_sf"/>
</dbReference>
<dbReference type="PROSITE" id="PS50928">
    <property type="entry name" value="ABC_TM1"/>
    <property type="match status" value="1"/>
</dbReference>
<evidence type="ECO:0000256" key="4">
    <source>
        <dbReference type="ARBA" id="ARBA00022692"/>
    </source>
</evidence>
<protein>
    <recommendedName>
        <fullName evidence="8">ABC transmembrane type-1 domain-containing protein</fullName>
    </recommendedName>
</protein>
<comment type="similarity">
    <text evidence="7">Belongs to the binding-protein-dependent transport system permease family.</text>
</comment>
<keyword evidence="5 7" id="KW-1133">Transmembrane helix</keyword>
<dbReference type="SUPFAM" id="SSF161098">
    <property type="entry name" value="MetI-like"/>
    <property type="match status" value="1"/>
</dbReference>
<feature type="transmembrane region" description="Helical" evidence="7">
    <location>
        <begin position="58"/>
        <end position="79"/>
    </location>
</feature>
<evidence type="ECO:0000256" key="1">
    <source>
        <dbReference type="ARBA" id="ARBA00004651"/>
    </source>
</evidence>
<dbReference type="Proteomes" id="UP000283474">
    <property type="component" value="Chromosome"/>
</dbReference>
<sequence>MSVAMVDLFFASFGETLLMVGASSVLAALLGLPLGLVLHLTGPRGNPGRPRLHRALQFTVSAVLSTPSVVLLAGLIALAHVMLEVPANLIASVVPLALIVMPGIARSADAAFGQVDNKVVDAAKAAGASTSQMVYKVFFPSAAGGIAAGLGMAVASLVGYSTLAGAISGQGLGDLGLRYGFQEFMPGLMLLVVLSLLVLAEAAQFLGHALAHRLNAR</sequence>
<evidence type="ECO:0000313" key="9">
    <source>
        <dbReference type="EMBL" id="QAA92641.1"/>
    </source>
</evidence>
<organism evidence="9 10">
    <name type="scientific">Pollutimonas thiosulfatoxidans</name>
    <dbReference type="NCBI Taxonomy" id="2028345"/>
    <lineage>
        <taxon>Bacteria</taxon>
        <taxon>Pseudomonadati</taxon>
        <taxon>Pseudomonadota</taxon>
        <taxon>Betaproteobacteria</taxon>
        <taxon>Burkholderiales</taxon>
        <taxon>Alcaligenaceae</taxon>
        <taxon>Pollutimonas</taxon>
    </lineage>
</organism>
<evidence type="ECO:0000256" key="7">
    <source>
        <dbReference type="RuleBase" id="RU363032"/>
    </source>
</evidence>
<proteinExistence type="inferred from homology"/>
<comment type="subcellular location">
    <subcellularLocation>
        <location evidence="1 7">Cell membrane</location>
        <topology evidence="1 7">Multi-pass membrane protein</topology>
    </subcellularLocation>
</comment>
<evidence type="ECO:0000256" key="5">
    <source>
        <dbReference type="ARBA" id="ARBA00022989"/>
    </source>
</evidence>
<dbReference type="GO" id="GO:0005886">
    <property type="term" value="C:plasma membrane"/>
    <property type="evidence" value="ECO:0007669"/>
    <property type="project" value="UniProtKB-SubCell"/>
</dbReference>
<evidence type="ECO:0000256" key="6">
    <source>
        <dbReference type="ARBA" id="ARBA00023136"/>
    </source>
</evidence>
<dbReference type="Pfam" id="PF00528">
    <property type="entry name" value="BPD_transp_1"/>
    <property type="match status" value="1"/>
</dbReference>
<feature type="domain" description="ABC transmembrane type-1" evidence="8">
    <location>
        <begin position="13"/>
        <end position="207"/>
    </location>
</feature>
<dbReference type="Gene3D" id="1.10.3720.10">
    <property type="entry name" value="MetI-like"/>
    <property type="match status" value="1"/>
</dbReference>
<dbReference type="AlphaFoldDB" id="A0A410G8P4"/>
<dbReference type="PANTHER" id="PTHR30450">
    <property type="entry name" value="ABC TRANSPORTER PERMEASE"/>
    <property type="match status" value="1"/>
</dbReference>
<evidence type="ECO:0000313" key="10">
    <source>
        <dbReference type="Proteomes" id="UP000283474"/>
    </source>
</evidence>
<gene>
    <name evidence="9" type="ORF">CKA81_01365</name>
</gene>
<dbReference type="OrthoDB" id="9793490at2"/>
<feature type="transmembrane region" description="Helical" evidence="7">
    <location>
        <begin position="187"/>
        <end position="211"/>
    </location>
</feature>
<keyword evidence="3" id="KW-1003">Cell membrane</keyword>
<dbReference type="GO" id="GO:0048473">
    <property type="term" value="P:D-methionine transmembrane transport"/>
    <property type="evidence" value="ECO:0007669"/>
    <property type="project" value="TreeGrafter"/>
</dbReference>
<feature type="transmembrane region" description="Helical" evidence="7">
    <location>
        <begin position="85"/>
        <end position="105"/>
    </location>
</feature>
<dbReference type="InterPro" id="IPR000515">
    <property type="entry name" value="MetI-like"/>
</dbReference>
<evidence type="ECO:0000259" key="8">
    <source>
        <dbReference type="PROSITE" id="PS50928"/>
    </source>
</evidence>
<dbReference type="RefSeq" id="WP_128353694.1">
    <property type="nucleotide sequence ID" value="NZ_CP022987.1"/>
</dbReference>
<dbReference type="PANTHER" id="PTHR30450:SF1">
    <property type="entry name" value="D-METHIONINE TRANSPORT SYSTEM PERMEASE PROTEIN METI-RELATED"/>
    <property type="match status" value="1"/>
</dbReference>
<keyword evidence="4 7" id="KW-0812">Transmembrane</keyword>
<evidence type="ECO:0000256" key="2">
    <source>
        <dbReference type="ARBA" id="ARBA00022448"/>
    </source>
</evidence>
<dbReference type="InterPro" id="IPR051322">
    <property type="entry name" value="AA_ABC_Transporter_Permease"/>
</dbReference>
<dbReference type="KEGG" id="pus:CKA81_01365"/>
<keyword evidence="6 7" id="KW-0472">Membrane</keyword>
<feature type="transmembrane region" description="Helical" evidence="7">
    <location>
        <begin position="16"/>
        <end position="38"/>
    </location>
</feature>
<reference evidence="9 10" key="1">
    <citation type="submission" date="2017-08" db="EMBL/GenBank/DDBJ databases">
        <authorList>
            <person name="Park S.-J."/>
            <person name="Kim H."/>
        </authorList>
    </citation>
    <scope>NUCLEOTIDE SEQUENCE [LARGE SCALE GENOMIC DNA]</scope>
    <source>
        <strain evidence="10">ye3</strain>
    </source>
</reference>
<feature type="transmembrane region" description="Helical" evidence="7">
    <location>
        <begin position="142"/>
        <end position="167"/>
    </location>
</feature>
<dbReference type="EMBL" id="CP022987">
    <property type="protein sequence ID" value="QAA92641.1"/>
    <property type="molecule type" value="Genomic_DNA"/>
</dbReference>